<dbReference type="GO" id="GO:0015036">
    <property type="term" value="F:disulfide oxidoreductase activity"/>
    <property type="evidence" value="ECO:0007669"/>
    <property type="project" value="UniProtKB-ARBA"/>
</dbReference>
<dbReference type="GO" id="GO:0016209">
    <property type="term" value="F:antioxidant activity"/>
    <property type="evidence" value="ECO:0007669"/>
    <property type="project" value="InterPro"/>
</dbReference>
<dbReference type="GO" id="GO:0030313">
    <property type="term" value="C:cell envelope"/>
    <property type="evidence" value="ECO:0007669"/>
    <property type="project" value="UniProtKB-SubCell"/>
</dbReference>
<dbReference type="InterPro" id="IPR000866">
    <property type="entry name" value="AhpC/TSA"/>
</dbReference>
<keyword evidence="5" id="KW-0812">Transmembrane</keyword>
<keyword evidence="4" id="KW-0676">Redox-active center</keyword>
<accession>A0A3M6QM54</accession>
<evidence type="ECO:0000313" key="8">
    <source>
        <dbReference type="Proteomes" id="UP000278006"/>
    </source>
</evidence>
<evidence type="ECO:0000259" key="6">
    <source>
        <dbReference type="PROSITE" id="PS51352"/>
    </source>
</evidence>
<name>A0A3M6QM54_9BURK</name>
<dbReference type="GO" id="GO:0017004">
    <property type="term" value="P:cytochrome complex assembly"/>
    <property type="evidence" value="ECO:0007669"/>
    <property type="project" value="UniProtKB-KW"/>
</dbReference>
<organism evidence="7 8">
    <name type="scientific">Corticibacter populi</name>
    <dbReference type="NCBI Taxonomy" id="1550736"/>
    <lineage>
        <taxon>Bacteria</taxon>
        <taxon>Pseudomonadati</taxon>
        <taxon>Pseudomonadota</taxon>
        <taxon>Betaproteobacteria</taxon>
        <taxon>Burkholderiales</taxon>
        <taxon>Comamonadaceae</taxon>
        <taxon>Corticibacter</taxon>
    </lineage>
</organism>
<keyword evidence="3" id="KW-1015">Disulfide bond</keyword>
<keyword evidence="2" id="KW-0201">Cytochrome c-type biogenesis</keyword>
<sequence length="186" mass="19852">MTSPPSSIPPRQAAVSRRHWLAAGGIGLMLAGAGGYMALRARGDSQGLASRPDPLWDLELPQLDGAPLRLAGLRGKPLLLNFWATWCAPCVEELPLINAFDQQEARWQVVGIAVDTPENVTRFMQRFALGFPVGVAGAAGVGLARELGNTGGGLPFTVVADASGMIRARKIGQLHAQDLADWQRMF</sequence>
<dbReference type="Gene3D" id="3.40.30.10">
    <property type="entry name" value="Glutaredoxin"/>
    <property type="match status" value="1"/>
</dbReference>
<reference evidence="7 8" key="1">
    <citation type="submission" date="2018-10" db="EMBL/GenBank/DDBJ databases">
        <title>Draft genome of Cortibacter populi DSM10536.</title>
        <authorList>
            <person name="Bernier A.-M."/>
            <person name="Bernard K."/>
        </authorList>
    </citation>
    <scope>NUCLEOTIDE SEQUENCE [LARGE SCALE GENOMIC DNA]</scope>
    <source>
        <strain evidence="7 8">DSM 105136</strain>
    </source>
</reference>
<dbReference type="PROSITE" id="PS51352">
    <property type="entry name" value="THIOREDOXIN_2"/>
    <property type="match status" value="1"/>
</dbReference>
<comment type="caution">
    <text evidence="7">The sequence shown here is derived from an EMBL/GenBank/DDBJ whole genome shotgun (WGS) entry which is preliminary data.</text>
</comment>
<keyword evidence="5" id="KW-0472">Membrane</keyword>
<keyword evidence="8" id="KW-1185">Reference proteome</keyword>
<evidence type="ECO:0000256" key="4">
    <source>
        <dbReference type="ARBA" id="ARBA00023284"/>
    </source>
</evidence>
<dbReference type="PROSITE" id="PS00194">
    <property type="entry name" value="THIOREDOXIN_1"/>
    <property type="match status" value="1"/>
</dbReference>
<dbReference type="Proteomes" id="UP000278006">
    <property type="component" value="Unassembled WGS sequence"/>
</dbReference>
<evidence type="ECO:0000256" key="5">
    <source>
        <dbReference type="SAM" id="Phobius"/>
    </source>
</evidence>
<dbReference type="OrthoDB" id="9811352at2"/>
<evidence type="ECO:0000256" key="2">
    <source>
        <dbReference type="ARBA" id="ARBA00022748"/>
    </source>
</evidence>
<dbReference type="RefSeq" id="WP_122230778.1">
    <property type="nucleotide sequence ID" value="NZ_RDQO01000005.1"/>
</dbReference>
<dbReference type="Pfam" id="PF00578">
    <property type="entry name" value="AhpC-TSA"/>
    <property type="match status" value="1"/>
</dbReference>
<dbReference type="PROSITE" id="PS51318">
    <property type="entry name" value="TAT"/>
    <property type="match status" value="1"/>
</dbReference>
<feature type="domain" description="Thioredoxin" evidence="6">
    <location>
        <begin position="49"/>
        <end position="186"/>
    </location>
</feature>
<dbReference type="InterPro" id="IPR036249">
    <property type="entry name" value="Thioredoxin-like_sf"/>
</dbReference>
<keyword evidence="5" id="KW-1133">Transmembrane helix</keyword>
<dbReference type="PANTHER" id="PTHR42852">
    <property type="entry name" value="THIOL:DISULFIDE INTERCHANGE PROTEIN DSBE"/>
    <property type="match status" value="1"/>
</dbReference>
<dbReference type="AlphaFoldDB" id="A0A3M6QM54"/>
<dbReference type="InterPro" id="IPR050553">
    <property type="entry name" value="Thioredoxin_ResA/DsbE_sf"/>
</dbReference>
<feature type="transmembrane region" description="Helical" evidence="5">
    <location>
        <begin position="20"/>
        <end position="39"/>
    </location>
</feature>
<proteinExistence type="predicted"/>
<evidence type="ECO:0000313" key="7">
    <source>
        <dbReference type="EMBL" id="RMX04114.1"/>
    </source>
</evidence>
<evidence type="ECO:0000256" key="1">
    <source>
        <dbReference type="ARBA" id="ARBA00004196"/>
    </source>
</evidence>
<dbReference type="InterPro" id="IPR017937">
    <property type="entry name" value="Thioredoxin_CS"/>
</dbReference>
<gene>
    <name evidence="7" type="ORF">D8I35_14945</name>
</gene>
<comment type="subcellular location">
    <subcellularLocation>
        <location evidence="1">Cell envelope</location>
    </subcellularLocation>
</comment>
<evidence type="ECO:0000256" key="3">
    <source>
        <dbReference type="ARBA" id="ARBA00023157"/>
    </source>
</evidence>
<dbReference type="CDD" id="cd02966">
    <property type="entry name" value="TlpA_like_family"/>
    <property type="match status" value="1"/>
</dbReference>
<dbReference type="PANTHER" id="PTHR42852:SF6">
    <property type="entry name" value="THIOL:DISULFIDE INTERCHANGE PROTEIN DSBE"/>
    <property type="match status" value="1"/>
</dbReference>
<dbReference type="EMBL" id="RDQO01000005">
    <property type="protein sequence ID" value="RMX04114.1"/>
    <property type="molecule type" value="Genomic_DNA"/>
</dbReference>
<protein>
    <submittedName>
        <fullName evidence="7">TlpA family protein disulfide reductase</fullName>
    </submittedName>
</protein>
<dbReference type="InterPro" id="IPR006311">
    <property type="entry name" value="TAT_signal"/>
</dbReference>
<dbReference type="SUPFAM" id="SSF52833">
    <property type="entry name" value="Thioredoxin-like"/>
    <property type="match status" value="1"/>
</dbReference>
<dbReference type="InterPro" id="IPR013766">
    <property type="entry name" value="Thioredoxin_domain"/>
</dbReference>